<evidence type="ECO:0008006" key="4">
    <source>
        <dbReference type="Google" id="ProtNLM"/>
    </source>
</evidence>
<organism evidence="2 3">
    <name type="scientific">Mycolicibacterium rutilum</name>
    <name type="common">Mycobacterium rutilum</name>
    <dbReference type="NCBI Taxonomy" id="370526"/>
    <lineage>
        <taxon>Bacteria</taxon>
        <taxon>Bacillati</taxon>
        <taxon>Actinomycetota</taxon>
        <taxon>Actinomycetes</taxon>
        <taxon>Mycobacteriales</taxon>
        <taxon>Mycobacteriaceae</taxon>
        <taxon>Mycolicibacterium</taxon>
    </lineage>
</organism>
<keyword evidence="3" id="KW-1185">Reference proteome</keyword>
<feature type="compositionally biased region" description="Low complexity" evidence="1">
    <location>
        <begin position="348"/>
        <end position="358"/>
    </location>
</feature>
<proteinExistence type="predicted"/>
<feature type="compositionally biased region" description="Low complexity" evidence="1">
    <location>
        <begin position="387"/>
        <end position="409"/>
    </location>
</feature>
<dbReference type="EMBL" id="LT629971">
    <property type="protein sequence ID" value="SEH49946.1"/>
    <property type="molecule type" value="Genomic_DNA"/>
</dbReference>
<feature type="compositionally biased region" description="Acidic residues" evidence="1">
    <location>
        <begin position="324"/>
        <end position="338"/>
    </location>
</feature>
<dbReference type="STRING" id="370526.SAMN04489835_0570"/>
<evidence type="ECO:0000313" key="2">
    <source>
        <dbReference type="EMBL" id="SEH49946.1"/>
    </source>
</evidence>
<dbReference type="AlphaFoldDB" id="A0A1H6IQX6"/>
<dbReference type="RefSeq" id="WP_083405883.1">
    <property type="nucleotide sequence ID" value="NZ_LT629971.1"/>
</dbReference>
<reference evidence="3" key="1">
    <citation type="submission" date="2016-10" db="EMBL/GenBank/DDBJ databases">
        <authorList>
            <person name="Varghese N."/>
            <person name="Submissions S."/>
        </authorList>
    </citation>
    <scope>NUCLEOTIDE SEQUENCE [LARGE SCALE GENOMIC DNA]</scope>
    <source>
        <strain evidence="3">DSM 45405</strain>
    </source>
</reference>
<feature type="region of interest" description="Disordered" evidence="1">
    <location>
        <begin position="320"/>
        <end position="427"/>
    </location>
</feature>
<accession>A0A1H6IQX6</accession>
<evidence type="ECO:0000256" key="1">
    <source>
        <dbReference type="SAM" id="MobiDB-lite"/>
    </source>
</evidence>
<gene>
    <name evidence="2" type="ORF">SAMN04489835_0570</name>
</gene>
<dbReference type="OrthoDB" id="4733919at2"/>
<dbReference type="Proteomes" id="UP000182915">
    <property type="component" value="Chromosome I"/>
</dbReference>
<sequence>MNAFARPSPTKLAAAVLTAGVVASTAIVEVPEHRAPAAITADVANASVVTDMLYNFGDIVAGAMGAYTAYADAQTSLPFDISTATLIALENPSLGPSLFSWFVQRYLNPSDAYPAYTYPWDIKDSIELIAGTFPPPIGGAIIAGLNQFADAIGAAFANTLPDSAPGVSATDFFWEQTTVGRTVWAANLAAVAPLYVTYNVVSFLGYLPATLEATFESALRDPSEIPGLLSYLAYGLFSNTGLLGGIVEPIAHPFIALPGPIGDFSQQVVNAFFNGIAEVLSLLPPPVAPTPFPTQVTADVEGFAADETISGDEPGLRAMAAEEAAADSEGEETPEPGADEVTSPPPADDSAPAADPGPDLTPNSKVKSGNKFVPGETLSTPDGTESPAATDPVAEPTEPAEEAPTGADAGETDTSTSDPGEASGQAA</sequence>
<protein>
    <recommendedName>
        <fullName evidence="4">PE-PPE domain-containing protein</fullName>
    </recommendedName>
</protein>
<evidence type="ECO:0000313" key="3">
    <source>
        <dbReference type="Proteomes" id="UP000182915"/>
    </source>
</evidence>
<name>A0A1H6IQX6_MYCRU</name>